<comment type="caution">
    <text evidence="3">The sequence shown here is derived from an EMBL/GenBank/DDBJ whole genome shotgun (WGS) entry which is preliminary data.</text>
</comment>
<reference evidence="3" key="3">
    <citation type="journal article" date="2019" name="Microbiol. Resour. Announc.">
        <title>Draft Genome Sequences of Type Strains of Gordonibacter faecihominis, Paraeggerthella hongkongensis, Parvibacter caecicola,Slackia equolifaciens, Slackia faecicanis, and Slackia isoflavoniconvertens.</title>
        <authorList>
            <person name="Danylec N."/>
            <person name="Stoll D.A."/>
            <person name="Dotsch A."/>
            <person name="Huch M."/>
        </authorList>
    </citation>
    <scope>NUCLEOTIDE SEQUENCE</scope>
    <source>
        <strain evidence="3">DSM 16107</strain>
    </source>
</reference>
<feature type="signal peptide" evidence="1">
    <location>
        <begin position="1"/>
        <end position="27"/>
    </location>
</feature>
<name>A0A3N0IVU9_9ACTN</name>
<dbReference type="EMBL" id="QICC01000049">
    <property type="protein sequence ID" value="RNM41108.1"/>
    <property type="molecule type" value="Genomic_DNA"/>
</dbReference>
<dbReference type="OrthoDB" id="9911274at2"/>
<feature type="chain" id="PRO_5039343759" description="Lipoprotein" evidence="1">
    <location>
        <begin position="28"/>
        <end position="223"/>
    </location>
</feature>
<reference evidence="5" key="2">
    <citation type="submission" date="2018-05" db="EMBL/GenBank/DDBJ databases">
        <title>Genome Sequencing of selected type strains of the family Eggerthellaceae.</title>
        <authorList>
            <person name="Danylec N."/>
            <person name="Stoll D.A."/>
            <person name="Doetsch A."/>
            <person name="Huch M."/>
        </authorList>
    </citation>
    <scope>NUCLEOTIDE SEQUENCE [LARGE SCALE GENOMIC DNA]</scope>
    <source>
        <strain evidence="5">DSM 16107</strain>
    </source>
</reference>
<dbReference type="AlphaFoldDB" id="A0A3N0IVU9"/>
<evidence type="ECO:0000256" key="1">
    <source>
        <dbReference type="SAM" id="SignalP"/>
    </source>
</evidence>
<keyword evidence="1" id="KW-0732">Signal</keyword>
<evidence type="ECO:0000313" key="2">
    <source>
        <dbReference type="EMBL" id="RDB70759.1"/>
    </source>
</evidence>
<proteinExistence type="predicted"/>
<evidence type="ECO:0000313" key="5">
    <source>
        <dbReference type="Proteomes" id="UP000270112"/>
    </source>
</evidence>
<dbReference type="Proteomes" id="UP000270112">
    <property type="component" value="Unassembled WGS sequence"/>
</dbReference>
<dbReference type="RefSeq" id="WP_114545310.1">
    <property type="nucleotide sequence ID" value="NZ_PPTT01000004.1"/>
</dbReference>
<reference evidence="2 4" key="1">
    <citation type="journal article" date="2018" name="Elife">
        <title>Discovery and characterization of a prevalent human gut bacterial enzyme sufficient for the inactivation of a family of plant toxins.</title>
        <authorList>
            <person name="Koppel N."/>
            <person name="Bisanz J.E."/>
            <person name="Pandelia M.E."/>
            <person name="Turnbaugh P.J."/>
            <person name="Balskus E.P."/>
        </authorList>
    </citation>
    <scope>NUCLEOTIDE SEQUENCE [LARGE SCALE GENOMIC DNA]</scope>
    <source>
        <strain evidence="2 4">DSM 16107</strain>
    </source>
</reference>
<protein>
    <recommendedName>
        <fullName evidence="6">Lipoprotein</fullName>
    </recommendedName>
</protein>
<dbReference type="Proteomes" id="UP000253817">
    <property type="component" value="Unassembled WGS sequence"/>
</dbReference>
<dbReference type="PROSITE" id="PS51318">
    <property type="entry name" value="TAT"/>
    <property type="match status" value="1"/>
</dbReference>
<gene>
    <name evidence="2" type="ORF">C1876_03350</name>
    <name evidence="3" type="ORF">DMP09_11255</name>
</gene>
<keyword evidence="4" id="KW-1185">Reference proteome</keyword>
<evidence type="ECO:0000313" key="3">
    <source>
        <dbReference type="EMBL" id="RNM41108.1"/>
    </source>
</evidence>
<sequence>MFAFAQPFTSRRAVGAIGAAGAALALAAAVALGGCAAPADELDGPQPAFSGAVHEQTAAAMAETDGDAFPVSAVMNAYATPGEKAPTWTYLFASQRYAKFYTVFNYSTKAVASIYGPTTWNEGDWEEAPKDASAEVGVDADEAYRFILDAYPEYRAHPYRISFLAYEPEIEKTEDAPAAMTWYFYFTDEDALSAFDSGVEHPNDIAKAIVTVDARTGDVLRQG</sequence>
<dbReference type="EMBL" id="PPTT01000004">
    <property type="protein sequence ID" value="RDB70759.1"/>
    <property type="molecule type" value="Genomic_DNA"/>
</dbReference>
<accession>A0A3N0IVU9</accession>
<dbReference type="InterPro" id="IPR006311">
    <property type="entry name" value="TAT_signal"/>
</dbReference>
<organism evidence="3 5">
    <name type="scientific">Eggerthella sinensis</name>
    <dbReference type="NCBI Taxonomy" id="242230"/>
    <lineage>
        <taxon>Bacteria</taxon>
        <taxon>Bacillati</taxon>
        <taxon>Actinomycetota</taxon>
        <taxon>Coriobacteriia</taxon>
        <taxon>Eggerthellales</taxon>
        <taxon>Eggerthellaceae</taxon>
        <taxon>Eggerthella</taxon>
    </lineage>
</organism>
<evidence type="ECO:0008006" key="6">
    <source>
        <dbReference type="Google" id="ProtNLM"/>
    </source>
</evidence>
<evidence type="ECO:0000313" key="4">
    <source>
        <dbReference type="Proteomes" id="UP000253817"/>
    </source>
</evidence>